<comment type="subunit">
    <text evidence="1">Heterotrimer of A, B and C subunits.</text>
</comment>
<dbReference type="GO" id="GO:0050566">
    <property type="term" value="F:asparaginyl-tRNA synthase (glutamine-hydrolyzing) activity"/>
    <property type="evidence" value="ECO:0007669"/>
    <property type="project" value="RHEA"/>
</dbReference>
<dbReference type="GO" id="GO:0016740">
    <property type="term" value="F:transferase activity"/>
    <property type="evidence" value="ECO:0007669"/>
    <property type="project" value="UniProtKB-KW"/>
</dbReference>
<dbReference type="EMBL" id="VOXD01000005">
    <property type="protein sequence ID" value="TXF90828.1"/>
    <property type="molecule type" value="Genomic_DNA"/>
</dbReference>
<organism evidence="2 3">
    <name type="scientific">Neolewinella aurantiaca</name>
    <dbReference type="NCBI Taxonomy" id="2602767"/>
    <lineage>
        <taxon>Bacteria</taxon>
        <taxon>Pseudomonadati</taxon>
        <taxon>Bacteroidota</taxon>
        <taxon>Saprospiria</taxon>
        <taxon>Saprospirales</taxon>
        <taxon>Lewinellaceae</taxon>
        <taxon>Neolewinella</taxon>
    </lineage>
</organism>
<name>A0A5C7FZS9_9BACT</name>
<dbReference type="GO" id="GO:0006450">
    <property type="term" value="P:regulation of translational fidelity"/>
    <property type="evidence" value="ECO:0007669"/>
    <property type="project" value="InterPro"/>
</dbReference>
<dbReference type="GO" id="GO:0070681">
    <property type="term" value="P:glutaminyl-tRNAGln biosynthesis via transamidation"/>
    <property type="evidence" value="ECO:0007669"/>
    <property type="project" value="TreeGrafter"/>
</dbReference>
<dbReference type="Proteomes" id="UP000321907">
    <property type="component" value="Unassembled WGS sequence"/>
</dbReference>
<evidence type="ECO:0000313" key="2">
    <source>
        <dbReference type="EMBL" id="TXF90828.1"/>
    </source>
</evidence>
<dbReference type="PANTHER" id="PTHR15004:SF0">
    <property type="entry name" value="GLUTAMYL-TRNA(GLN) AMIDOTRANSFERASE SUBUNIT C, MITOCHONDRIAL"/>
    <property type="match status" value="1"/>
</dbReference>
<protein>
    <recommendedName>
        <fullName evidence="1">Aspartyl/glutamyl-tRNA(Asn/Gln) amidotransferase subunit C</fullName>
        <shortName evidence="1">Asp/Glu-ADT subunit C</shortName>
        <ecNumber evidence="1">6.3.5.-</ecNumber>
    </recommendedName>
</protein>
<keyword evidence="1" id="KW-0067">ATP-binding</keyword>
<dbReference type="EC" id="6.3.5.-" evidence="1"/>
<dbReference type="GO" id="GO:0050567">
    <property type="term" value="F:glutaminyl-tRNA synthase (glutamine-hydrolyzing) activity"/>
    <property type="evidence" value="ECO:0007669"/>
    <property type="project" value="UniProtKB-UniRule"/>
</dbReference>
<comment type="similarity">
    <text evidence="1">Belongs to the GatC family.</text>
</comment>
<keyword evidence="1" id="KW-0547">Nucleotide-binding</keyword>
<dbReference type="NCBIfam" id="TIGR00135">
    <property type="entry name" value="gatC"/>
    <property type="match status" value="1"/>
</dbReference>
<dbReference type="GO" id="GO:0005524">
    <property type="term" value="F:ATP binding"/>
    <property type="evidence" value="ECO:0007669"/>
    <property type="project" value="UniProtKB-KW"/>
</dbReference>
<evidence type="ECO:0000313" key="3">
    <source>
        <dbReference type="Proteomes" id="UP000321907"/>
    </source>
</evidence>
<comment type="caution">
    <text evidence="2">The sequence shown here is derived from an EMBL/GenBank/DDBJ whole genome shotgun (WGS) entry which is preliminary data.</text>
</comment>
<dbReference type="HAMAP" id="MF_00122">
    <property type="entry name" value="GatC"/>
    <property type="match status" value="1"/>
</dbReference>
<keyword evidence="2" id="KW-0808">Transferase</keyword>
<comment type="catalytic activity">
    <reaction evidence="1">
        <text>L-glutamyl-tRNA(Gln) + L-glutamine + ATP + H2O = L-glutaminyl-tRNA(Gln) + L-glutamate + ADP + phosphate + H(+)</text>
        <dbReference type="Rhea" id="RHEA:17521"/>
        <dbReference type="Rhea" id="RHEA-COMP:9681"/>
        <dbReference type="Rhea" id="RHEA-COMP:9684"/>
        <dbReference type="ChEBI" id="CHEBI:15377"/>
        <dbReference type="ChEBI" id="CHEBI:15378"/>
        <dbReference type="ChEBI" id="CHEBI:29985"/>
        <dbReference type="ChEBI" id="CHEBI:30616"/>
        <dbReference type="ChEBI" id="CHEBI:43474"/>
        <dbReference type="ChEBI" id="CHEBI:58359"/>
        <dbReference type="ChEBI" id="CHEBI:78520"/>
        <dbReference type="ChEBI" id="CHEBI:78521"/>
        <dbReference type="ChEBI" id="CHEBI:456216"/>
    </reaction>
</comment>
<keyword evidence="1" id="KW-0436">Ligase</keyword>
<dbReference type="Gene3D" id="1.10.20.60">
    <property type="entry name" value="Glu-tRNAGln amidotransferase C subunit, N-terminal domain"/>
    <property type="match status" value="1"/>
</dbReference>
<dbReference type="OrthoDB" id="9813938at2"/>
<sequence>MTVDDALISRLAKLSRLSPTPEQSVKLQRDLKNILGMVEKLDELELDAVEPLRYVTGVENVLRPDEVSGHIDRDRALENAPDADVEGGFFRVPRVIE</sequence>
<proteinExistence type="inferred from homology"/>
<keyword evidence="1" id="KW-0648">Protein biosynthesis</keyword>
<dbReference type="AlphaFoldDB" id="A0A5C7FZS9"/>
<dbReference type="GO" id="GO:0006412">
    <property type="term" value="P:translation"/>
    <property type="evidence" value="ECO:0007669"/>
    <property type="project" value="UniProtKB-UniRule"/>
</dbReference>
<comment type="function">
    <text evidence="1">Allows the formation of correctly charged Asn-tRNA(Asn) or Gln-tRNA(Gln) through the transamidation of misacylated Asp-tRNA(Asn) or Glu-tRNA(Gln) in organisms which lack either or both of asparaginyl-tRNA or glutaminyl-tRNA synthetases. The reaction takes place in the presence of glutamine and ATP through an activated phospho-Asp-tRNA(Asn) or phospho-Glu-tRNA(Gln).</text>
</comment>
<reference evidence="2 3" key="1">
    <citation type="submission" date="2019-08" db="EMBL/GenBank/DDBJ databases">
        <title>Lewinella sp. strain SSH13 Genome sequencing and assembly.</title>
        <authorList>
            <person name="Kim I."/>
        </authorList>
    </citation>
    <scope>NUCLEOTIDE SEQUENCE [LARGE SCALE GENOMIC DNA]</scope>
    <source>
        <strain evidence="2 3">SSH13</strain>
    </source>
</reference>
<evidence type="ECO:0000256" key="1">
    <source>
        <dbReference type="HAMAP-Rule" id="MF_00122"/>
    </source>
</evidence>
<dbReference type="InterPro" id="IPR036113">
    <property type="entry name" value="Asp/Glu-ADT_sf_sub_c"/>
</dbReference>
<gene>
    <name evidence="1 2" type="primary">gatC</name>
    <name evidence="2" type="ORF">FUA23_05155</name>
</gene>
<comment type="catalytic activity">
    <reaction evidence="1">
        <text>L-aspartyl-tRNA(Asn) + L-glutamine + ATP + H2O = L-asparaginyl-tRNA(Asn) + L-glutamate + ADP + phosphate + 2 H(+)</text>
        <dbReference type="Rhea" id="RHEA:14513"/>
        <dbReference type="Rhea" id="RHEA-COMP:9674"/>
        <dbReference type="Rhea" id="RHEA-COMP:9677"/>
        <dbReference type="ChEBI" id="CHEBI:15377"/>
        <dbReference type="ChEBI" id="CHEBI:15378"/>
        <dbReference type="ChEBI" id="CHEBI:29985"/>
        <dbReference type="ChEBI" id="CHEBI:30616"/>
        <dbReference type="ChEBI" id="CHEBI:43474"/>
        <dbReference type="ChEBI" id="CHEBI:58359"/>
        <dbReference type="ChEBI" id="CHEBI:78515"/>
        <dbReference type="ChEBI" id="CHEBI:78516"/>
        <dbReference type="ChEBI" id="CHEBI:456216"/>
    </reaction>
</comment>
<accession>A0A5C7FZS9</accession>
<dbReference type="RefSeq" id="WP_147929656.1">
    <property type="nucleotide sequence ID" value="NZ_VOXD01000005.1"/>
</dbReference>
<dbReference type="PANTHER" id="PTHR15004">
    <property type="entry name" value="GLUTAMYL-TRNA(GLN) AMIDOTRANSFERASE SUBUNIT C, MITOCHONDRIAL"/>
    <property type="match status" value="1"/>
</dbReference>
<keyword evidence="3" id="KW-1185">Reference proteome</keyword>
<dbReference type="SUPFAM" id="SSF141000">
    <property type="entry name" value="Glu-tRNAGln amidotransferase C subunit"/>
    <property type="match status" value="1"/>
</dbReference>
<dbReference type="Pfam" id="PF02686">
    <property type="entry name" value="GatC"/>
    <property type="match status" value="1"/>
</dbReference>
<dbReference type="InterPro" id="IPR003837">
    <property type="entry name" value="GatC"/>
</dbReference>